<dbReference type="EMBL" id="UOGJ01000064">
    <property type="protein sequence ID" value="VAX35544.1"/>
    <property type="molecule type" value="Genomic_DNA"/>
</dbReference>
<dbReference type="InterPro" id="IPR001269">
    <property type="entry name" value="DUS_fam"/>
</dbReference>
<evidence type="ECO:0000256" key="3">
    <source>
        <dbReference type="ARBA" id="ARBA00022630"/>
    </source>
</evidence>
<dbReference type="InterPro" id="IPR035587">
    <property type="entry name" value="DUS-like_FMN-bd"/>
</dbReference>
<dbReference type="Gene3D" id="1.10.1200.80">
    <property type="entry name" value="Putative flavin oxidoreducatase, domain 2"/>
    <property type="match status" value="1"/>
</dbReference>
<dbReference type="InterPro" id="IPR013785">
    <property type="entry name" value="Aldolase_TIM"/>
</dbReference>
<dbReference type="PIRSF" id="PIRSF006621">
    <property type="entry name" value="Dus"/>
    <property type="match status" value="1"/>
</dbReference>
<sequence length="321" mass="36160">MNIGPIHFDTPPLALAPMEDVSDMAFRLICKQLGADLLYTEFTSSEALIRDIPTALDRVLLSDQERPIGIQIFGANPQAMAESVKCIEKFKPDFIDINAGCWSKNHVNRGECAALLKDLPRFEQIVKAVVNATKLPVTVKTRLGWDANSIVIPEVAKMVEDCGAKALTVHCRTRSQGYKGNANWDWLGEIKKNINIPLIGNGDVTSPQDAKRMLEMGCDGVMIGRGAISNPWIFKQTKYYLKTEQLLPEPTLEEKIDLCIYHLNLFIKLRQETQRAVFAFRKYYIGYLKGIANVGKLRAKIMKTSEVDEVIELLEKFKKEN</sequence>
<keyword evidence="4" id="KW-0288">FMN</keyword>
<evidence type="ECO:0000256" key="5">
    <source>
        <dbReference type="ARBA" id="ARBA00022694"/>
    </source>
</evidence>
<dbReference type="CDD" id="cd02801">
    <property type="entry name" value="DUS_like_FMN"/>
    <property type="match status" value="1"/>
</dbReference>
<dbReference type="PANTHER" id="PTHR45846">
    <property type="entry name" value="TRNA-DIHYDROURIDINE(47) SYNTHASE [NAD(P)(+)]-LIKE"/>
    <property type="match status" value="1"/>
</dbReference>
<evidence type="ECO:0000256" key="7">
    <source>
        <dbReference type="ARBA" id="ARBA00022884"/>
    </source>
</evidence>
<evidence type="ECO:0000256" key="1">
    <source>
        <dbReference type="ARBA" id="ARBA00002790"/>
    </source>
</evidence>
<evidence type="ECO:0000256" key="2">
    <source>
        <dbReference type="ARBA" id="ARBA00022555"/>
    </source>
</evidence>
<dbReference type="NCBIfam" id="TIGR00737">
    <property type="entry name" value="nifR3_yhdG"/>
    <property type="match status" value="1"/>
</dbReference>
<keyword evidence="3" id="KW-0285">Flavoprotein</keyword>
<keyword evidence="5" id="KW-0819">tRNA processing</keyword>
<keyword evidence="2" id="KW-0820">tRNA-binding</keyword>
<dbReference type="PANTHER" id="PTHR45846:SF1">
    <property type="entry name" value="TRNA-DIHYDROURIDINE(47) SYNTHASE [NAD(P)(+)]-LIKE"/>
    <property type="match status" value="1"/>
</dbReference>
<dbReference type="AlphaFoldDB" id="A0A3B1DHL8"/>
<accession>A0A3B1DHL8</accession>
<comment type="catalytic activity">
    <reaction evidence="10">
        <text>a 5,6-dihydrouridine in tRNA + NAD(+) = a uridine in tRNA + NADH + H(+)</text>
        <dbReference type="Rhea" id="RHEA:54452"/>
        <dbReference type="Rhea" id="RHEA-COMP:13339"/>
        <dbReference type="Rhea" id="RHEA-COMP:13887"/>
        <dbReference type="ChEBI" id="CHEBI:15378"/>
        <dbReference type="ChEBI" id="CHEBI:57540"/>
        <dbReference type="ChEBI" id="CHEBI:57945"/>
        <dbReference type="ChEBI" id="CHEBI:65315"/>
        <dbReference type="ChEBI" id="CHEBI:74443"/>
    </reaction>
</comment>
<evidence type="ECO:0000256" key="4">
    <source>
        <dbReference type="ARBA" id="ARBA00022643"/>
    </source>
</evidence>
<gene>
    <name evidence="12" type="ORF">MNBD_UNCLBAC01-2155</name>
</gene>
<keyword evidence="7" id="KW-0694">RNA-binding</keyword>
<dbReference type="Gene3D" id="3.20.20.70">
    <property type="entry name" value="Aldolase class I"/>
    <property type="match status" value="1"/>
</dbReference>
<feature type="domain" description="DUS-like FMN-binding" evidence="11">
    <location>
        <begin position="15"/>
        <end position="319"/>
    </location>
</feature>
<reference evidence="12" key="1">
    <citation type="submission" date="2018-06" db="EMBL/GenBank/DDBJ databases">
        <authorList>
            <person name="Zhirakovskaya E."/>
        </authorList>
    </citation>
    <scope>NUCLEOTIDE SEQUENCE</scope>
</reference>
<proteinExistence type="predicted"/>
<protein>
    <submittedName>
        <fullName evidence="12">tRNA-dihydrouridine synthase DusB</fullName>
    </submittedName>
</protein>
<dbReference type="Pfam" id="PF01207">
    <property type="entry name" value="Dus"/>
    <property type="match status" value="1"/>
</dbReference>
<dbReference type="SUPFAM" id="SSF51395">
    <property type="entry name" value="FMN-linked oxidoreductases"/>
    <property type="match status" value="1"/>
</dbReference>
<dbReference type="InterPro" id="IPR024036">
    <property type="entry name" value="tRNA-dHydroUridine_Synthase_C"/>
</dbReference>
<evidence type="ECO:0000256" key="8">
    <source>
        <dbReference type="ARBA" id="ARBA00023002"/>
    </source>
</evidence>
<evidence type="ECO:0000256" key="10">
    <source>
        <dbReference type="ARBA" id="ARBA00048802"/>
    </source>
</evidence>
<dbReference type="InterPro" id="IPR004652">
    <property type="entry name" value="DusB-like"/>
</dbReference>
<keyword evidence="8" id="KW-0560">Oxidoreductase</keyword>
<dbReference type="GO" id="GO:0017150">
    <property type="term" value="F:tRNA dihydrouridine synthase activity"/>
    <property type="evidence" value="ECO:0007669"/>
    <property type="project" value="InterPro"/>
</dbReference>
<comment type="function">
    <text evidence="1">Catalyzes the synthesis of 5,6-dihydrouridine (D), a modified base found in the D-loop of most tRNAs, via the reduction of the C5-C6 double bond in target uridines.</text>
</comment>
<dbReference type="GO" id="GO:0000049">
    <property type="term" value="F:tRNA binding"/>
    <property type="evidence" value="ECO:0007669"/>
    <property type="project" value="UniProtKB-KW"/>
</dbReference>
<name>A0A3B1DHL8_9ZZZZ</name>
<keyword evidence="6" id="KW-0521">NADP</keyword>
<evidence type="ECO:0000256" key="6">
    <source>
        <dbReference type="ARBA" id="ARBA00022857"/>
    </source>
</evidence>
<organism evidence="12">
    <name type="scientific">hydrothermal vent metagenome</name>
    <dbReference type="NCBI Taxonomy" id="652676"/>
    <lineage>
        <taxon>unclassified sequences</taxon>
        <taxon>metagenomes</taxon>
        <taxon>ecological metagenomes</taxon>
    </lineage>
</organism>
<evidence type="ECO:0000259" key="11">
    <source>
        <dbReference type="Pfam" id="PF01207"/>
    </source>
</evidence>
<evidence type="ECO:0000256" key="9">
    <source>
        <dbReference type="ARBA" id="ARBA00048205"/>
    </source>
</evidence>
<comment type="catalytic activity">
    <reaction evidence="9">
        <text>a 5,6-dihydrouridine in tRNA + NADP(+) = a uridine in tRNA + NADPH + H(+)</text>
        <dbReference type="Rhea" id="RHEA:23624"/>
        <dbReference type="Rhea" id="RHEA-COMP:13339"/>
        <dbReference type="Rhea" id="RHEA-COMP:13887"/>
        <dbReference type="ChEBI" id="CHEBI:15378"/>
        <dbReference type="ChEBI" id="CHEBI:57783"/>
        <dbReference type="ChEBI" id="CHEBI:58349"/>
        <dbReference type="ChEBI" id="CHEBI:65315"/>
        <dbReference type="ChEBI" id="CHEBI:74443"/>
    </reaction>
</comment>
<evidence type="ECO:0000313" key="12">
    <source>
        <dbReference type="EMBL" id="VAX35544.1"/>
    </source>
</evidence>
<dbReference type="GO" id="GO:0050660">
    <property type="term" value="F:flavin adenine dinucleotide binding"/>
    <property type="evidence" value="ECO:0007669"/>
    <property type="project" value="InterPro"/>
</dbReference>